<comment type="caution">
    <text evidence="6">The sequence shown here is derived from an EMBL/GenBank/DDBJ whole genome shotgun (WGS) entry which is preliminary data.</text>
</comment>
<feature type="compositionally biased region" description="Polar residues" evidence="2">
    <location>
        <begin position="605"/>
        <end position="615"/>
    </location>
</feature>
<evidence type="ECO:0000259" key="4">
    <source>
        <dbReference type="Pfam" id="PF15644"/>
    </source>
</evidence>
<feature type="domain" description="Tox-PL" evidence="4">
    <location>
        <begin position="2843"/>
        <end position="2900"/>
    </location>
</feature>
<feature type="compositionally biased region" description="Basic and acidic residues" evidence="2">
    <location>
        <begin position="338"/>
        <end position="356"/>
    </location>
</feature>
<feature type="region of interest" description="Disordered" evidence="2">
    <location>
        <begin position="1213"/>
        <end position="1245"/>
    </location>
</feature>
<feature type="compositionally biased region" description="Polar residues" evidence="2">
    <location>
        <begin position="303"/>
        <end position="314"/>
    </location>
</feature>
<feature type="domain" description="DUF1023" evidence="3">
    <location>
        <begin position="1409"/>
        <end position="1577"/>
    </location>
</feature>
<feature type="compositionally biased region" description="Basic and acidic residues" evidence="2">
    <location>
        <begin position="1225"/>
        <end position="1241"/>
    </location>
</feature>
<feature type="domain" description="Tox-PL" evidence="4">
    <location>
        <begin position="603"/>
        <end position="725"/>
    </location>
</feature>
<feature type="domain" description="Outer membrane channel protein CpnT-like N-terminal" evidence="5">
    <location>
        <begin position="4"/>
        <end position="141"/>
    </location>
</feature>
<feature type="region of interest" description="Disordered" evidence="2">
    <location>
        <begin position="4058"/>
        <end position="4128"/>
    </location>
</feature>
<feature type="compositionally biased region" description="Basic and acidic residues" evidence="2">
    <location>
        <begin position="398"/>
        <end position="410"/>
    </location>
</feature>
<keyword evidence="1" id="KW-0175">Coiled coil</keyword>
<feature type="region of interest" description="Disordered" evidence="2">
    <location>
        <begin position="1661"/>
        <end position="1715"/>
    </location>
</feature>
<feature type="compositionally biased region" description="Polar residues" evidence="2">
    <location>
        <begin position="473"/>
        <end position="487"/>
    </location>
</feature>
<name>A0A4Z0HHX5_MYCPR</name>
<dbReference type="Pfam" id="PF06259">
    <property type="entry name" value="Abhydrolase_8"/>
    <property type="match status" value="5"/>
</dbReference>
<dbReference type="Pfam" id="PF15644">
    <property type="entry name" value="Gln_amidase"/>
    <property type="match status" value="6"/>
</dbReference>
<dbReference type="InterPro" id="IPR028908">
    <property type="entry name" value="Tox-PL_dom"/>
</dbReference>
<dbReference type="InterPro" id="IPR057746">
    <property type="entry name" value="CpnT-like_N"/>
</dbReference>
<dbReference type="InterPro" id="IPR010427">
    <property type="entry name" value="DUF1023"/>
</dbReference>
<feature type="compositionally biased region" description="Low complexity" evidence="2">
    <location>
        <begin position="524"/>
        <end position="537"/>
    </location>
</feature>
<feature type="domain" description="Tox-PL" evidence="4">
    <location>
        <begin position="3259"/>
        <end position="3317"/>
    </location>
</feature>
<feature type="domain" description="DUF1023" evidence="3">
    <location>
        <begin position="4638"/>
        <end position="4798"/>
    </location>
</feature>
<keyword evidence="7" id="KW-1185">Reference proteome</keyword>
<feature type="compositionally biased region" description="Low complexity" evidence="2">
    <location>
        <begin position="488"/>
        <end position="500"/>
    </location>
</feature>
<evidence type="ECO:0000313" key="6">
    <source>
        <dbReference type="EMBL" id="TGB36074.1"/>
    </source>
</evidence>
<feature type="domain" description="Tox-PL" evidence="4">
    <location>
        <begin position="4345"/>
        <end position="4436"/>
    </location>
</feature>
<feature type="domain" description="Tox-PL" evidence="4">
    <location>
        <begin position="2259"/>
        <end position="2316"/>
    </location>
</feature>
<feature type="compositionally biased region" description="Pro residues" evidence="2">
    <location>
        <begin position="5648"/>
        <end position="5657"/>
    </location>
</feature>
<feature type="coiled-coil region" evidence="1">
    <location>
        <begin position="2453"/>
        <end position="2504"/>
    </location>
</feature>
<feature type="compositionally biased region" description="Basic and acidic residues" evidence="2">
    <location>
        <begin position="2951"/>
        <end position="2966"/>
    </location>
</feature>
<sequence>MDIPFPPELQWVSYLAGGEWPQGSETRTRRIGEHYQAAAEALQELIPDLSRVRGETMSVLTGDTAEAAERQFGMLFDGDYTVDKLAQGISAMGEGAANFSSEIEYSKLSIIVGLALAAAEISYSLAMSSPTLGASTAAIPVIETTTMAWIRALVAWAIRRIGEKMAELLTRTMMKRLLHEGLQEAFEELGQGLLQEGIVQGIQANNGHAALRWDRFKQTAVASIAGGAAGGITAVPLMHGMGEVSRNRVTAAVKGGVTMFTAGVSGNVVGTLSVGGEFDTVSILASSTSTSLGGMRGLGRAHASQQNSPTTNSPEPGPPAPTGELSGLDPDGPSDLDTAVKPDVDRDTKPADDKPDSTAAVPAGPKAAPSNTAAGPAKHAVAQHDPSSSKQGPAGKSTTEERAADQHTSEEETAESDTDRSQADDDKHVAGDTDQHEPGQGPEADTATNQNAQLSEEHHTTAVPTPLAETADSPVTSDTGHQATSDNTQAASDTAQATDSVQADMARAEPVPADPAAPAPAPGATPATASQTAGPPAVAGRAEIQPPGPVAKASTPGVREEISRLPTPQPPTPQAQTDKSTATSSAVSSDAAGVPTARVQGTVAAANQTSSQPEVQTPAADNRTEVSDDCADRVAQALSDRYGRQIRLAPLTSARGRPGVQLFEATGSAAQFASYADVNSVLGQMAPGSSAVLVSAWSGGPNQGGHAYLAVNDNGQLFLEDPNTGRRTPWPPGWGQDAVLRTAVGYLDPNGQAVEPFQGRPQQLVAAAAVGDVQGHPPQGDPTPDGDNAGERWRNVVPQAMVADSALARRIPPVQIDGLRNPLGLMEAADARARSNAAWWSQLTGAEQLALIEAYPQHIGNAEGIPASARHKANTISLSESRSQLKSLRDSGHRLTRSQGKLLARLDQIDAALTRAGQLAQQSDLGGPQLLSFDHTAFGGDGRAVVSFGADPYRADSVSWHVPGQGITIDELGAFMGDALNHLQSTTQENPEVSAASIAWIGYDTPSGLSSWRAAGQTLAREGGAILYSDIRAFNAARDTMAGDGSHFSGNHVFAHSYGTTATSYAGRDGRLANDVRTISLIGSPGTGPVRAAADFGIGDNVFVASSSRDPFTALGGRSPGSAGRIFGLGLGVDPAMNTFGGQRVTAEFSSDMDRARSRGTHNSYYRYADRSAGARSESLANFGRIAAGHADRIDTDRHRTVDSRPRRYFGTRERTVEPAAGRPLRLDGETSSRGDRETRRPWNPRWQSEVQATAELDTRTKREIANDALDELGVKPKDLMSPADHRVSVDRAVDRARTNAHWWAGLSDAQRQALIETFPFEVGNAEGIPPMARHQANSIMLERNAARRDLMVSQRDNGIALTEAQEKFIKLMDDIESALRTAERNAVRHGIGGPYLLALDPGAFGGVGRAIVSFGADPYTAQSVSWYVPGMTTTIERLGTIMRRGFNQLRSTLQEAPDLSAASITYLGYQPPGSWDPRVGFQRMAQNGGQIFASDIAAFNVGRDVFTGDGTHFSGNHIFAHSYGSTTVSHAGHGRRLADHVQTITLIGSPGAGPLRTAADFGIGDNVFVAASSRDRTTGLGGERAGDRGRTIRRMGQGIDPAMDIFGARRITSEFPVALDHRGAGSRMTHSLYWAYMDPGTLQVRSESLANFGRIAAGHADQAHSEGHRTLHQGRRWPFGGTREQTVEPATGRPLRLTDDPNSTHSVEGRHFWNPRFRNSPAEVSESQVPVDNTTDVARAAQELPAAVSSFVEQTAVPDRVVADVALAERGIKASDLMSPADHKVPVDQAVDRARANAHWWAGLSDTQQQALIKAYPHEVGNAEGIPPKARHDANSRMLRRYLDHRDLLLSRRENGVALNKFESRYVDLMHDIESGLRSAQRNATRLNVDGPFLLALDPQAFGGVGRAIVSFGADPYTAQSVSWYVPGMTTTIGKLRAMTMRAANLLQSTLQENPGLSAASITYIGYQAPGSWDPRVGFQRMAQNGGQIFASDIAAFNVGRDVFTGDGSRFIGNHIFAHSYGSTTVSHAGYGGRLADHVQTITLIGSPGAGPLRTAADFGIGDNVFVAASSRDRTTGLGGERAGDRGRTIRQMGQGIDPAMDIFQARRITAEFPAARDHMGAGSRMTHSLYWSYLDPGNLRIRSESLTNFGRIAAGHADRVDAEGRRTLDERRRPLVGGMRQQTVEPALGRPLRLADDPAAHHSVHGRNRWNPAFLRSTNCAYAVAEELSVRYGRDITVDAPISPRGVRARSLFEAVGSAARFGSYSEVEATLQRLGPGSSAVLASRWSGRGQGGHAYLAVNDGGTIYLLDPHSGQRSGWPPHWGRDAVRRTAVGYLDADGVAVNPLDGDVNRQLRDADAVGNVQGDRTGNTDHAIADDALAQRTPRVRPDELRNPLGVAEEAAARAQNNAAWWAGLSETQQQALIETYPQHIGNAEGIPAAARDVANRNVLQELRDQADRIQTKIDEFERPTRTERKFLTKIDQLGRALDKARADAARAGEDGPLLLAFDPQEFGGDGRVLLSFGSDPYSADSVSWHVPGVQTTMHSLLGFYSHSALNHLQSVRAENPGLKAASIAWIGYDAPSGLKMWRAAGHGFARTGGDILHSDITAFNAVHESSSDGTVFAGNHIFGYSYGSTTTGYAGRDGRLGDHVSTVTLVGSPGAGPITHASEFGLGDNVFAASSSRDVVTALGGRTPGSSGRILGIGLGFDPAMHAFGAVRVTAEFPAGMNHLHTGGTHHAYFLHTNSTGRSESLVNLGRIAAGHSDRVAVEPHRTVEGRHTIEPAAGSSYRRIWNLPWRSGQNCAQGVAQELSAMYGRDVQLAIQVTRSGVPARALFEAVGTDAAFATYAEVEQRLRELGDGSSAVLASRWSGGRGGGHAYLAVNVGGDIQLVDPHRGRSGWPPHWGQNAVSHTAVGYLDPSGNPLERSAVDATPARTAADAVGHVRGHRDDPDFGRRQAEYRARNPAARPVDSRYAQPLDEVVDNLDGAAVRQLAQDLSGTYGPHRIQLEGEIIGGEVMLTGKIFHGDTEIGTVQRTFERDGNGNLVAYHNGLVIKEEFENLRGQGFSKAVTAELERYYVDSGVDRIELKSHDTGSNAWARRGFTWDPQPHRLADSLDSIKSAAARLTPRLSPEGRAALADMVARLEPGHSRLPEPIEVATLATAAEPELGRQLLQGTGVNFVRHMPVAADQVRPETGLMSRLQRWFRLGDQPSSAQNCAHGVAAQLAQRYERPFRLDVRASRTGVPAWALFRSIGSAALFTTYDDVAATLHDLGDGSSAVLASRWAGGRQGGHAYLAVNDGGTVFLVDPHTGKRTGWPPHWGQQAVDRTAVGYLDADGTAVSPLQQVPLHVSLGIADGIGDVRGHAAADDFPARQRAYRAQDPATRRVDSSYAQPLGEIIDSFDAAQVRQLGNDLSGVYGPYRVEMFRAVADERTGEVIIGGLIFDGDEEIGFTQQTYLRDRDGNLVAHQNVVDIPDRAFRGKGFSKALSEQLEQYYATSGVDRIELRTEQDGGYAWARQGFSWNPDSAKLQTSVDNVRNAAVRLRDQVSPEARALLDDVVRRLHPSHPDLPEPIDLAALSTPQEPNLGRDLLTDTHWNGVKYFGAADAVGDVEGHAGYRGQDPATRTVDTRYAPPLGEVITESEDQVQAQRFAQDLSGAYGPYRVEFTAEALPGAVQLNGEIFHGDRRIGEIERIFIRDETGELVAHHNEIKIEVKELRGKGFSKAFLSEFDQYYARSGVHRIELLAVSDGAYAWARRGFTWDLRTDELQDSLDSIKVAAQRLSSSVGAEAQVVLEEVIARLEPGHPRLPEPADLANLRAPGHPELGRELLRRSTWYGIKYVDEAPRYRSPDDVELAGFWDRIGQLDQAVLSPEALIDAVYRPVAMDTVTGFYEGRVSGFKTSEVVRAQHHVAGTGDSAFFVSADIANLRGLNQAAADRTEANAHFSGLSAVFLAALAESGADVVPMRIGGDELGAVVVGDIDEATIESAIATIRARAQQYAQRHGLADIPHPKHPGQPEYHGVGLHVGYAEVLPDLDVRDIFDDADLGVDRSKTRRSDVAGGPGREAGADRAHPAGEATPGRGDGTRTGPQATGSEGQVAGRASTEGQAGQQLSNRDRYQQPDDVKRASFLAEAARLLSLEGRGGLQALYESLGRDEVSGFYDGRASEFKTGEVARAREWITETGGSGILISAQLDNLSGLNAHVQNRAEMANAHYRAITQIFRTEIEATGATIVPMRTSGDRFDAVVIGAVDAAAVDAALARIHTRTAAYAQDEGLSDIANPSSAGRRGVRLFFGHSDLTASGTLDEIIQTAEREMFGRQDSGDPTRVSEPEVNCAHGVADAVSHRYGREFRVAVEPSRTGVPARELYEAVGSAAHFTTYDQVGENLRRLGDGSSAVLTSRWRGGRSGGHAYLAVNDAGEIYLLDPTTGERTGWPPHWGQAAVDRTAVGYLDSSGEPINPLHDVPLRLGPAEAVGDVQGVPADRSSAAQIAEEALAQRSPDLDTTELVRPVDDPWLAVARAQANATWWQALSVDQRQALIESYPMQIGNAEGIPPMAAHEANSLAMQDWLAKGREMQSKLDKGVRVGWENHLEMLRAQAVGDALERATDAARRAGIDGPYLLRFDPGAHHGAGLAVVGFGVDPYLAESVSWHIPGRGMTIQELGPGMGSALNHAMSVLLEVPTASASSMIWIGYDTMNGEAARVGGAALRSDITGFNAGRDAWSEGAPFRNNHVFGHCQGSTVAGYAGQAGRLRSEINSVSLFGSPGLGPMNTAGEFGAGVSVYVAASSTDRFTWHGGVMPGLRGDFEGGFGVDPAMDFFGARRIRAEFPLVEMTQAGDYDIHNFYYKFVDKDAGVRNESLANFGRIATGHVERIEFDSHRVLVSDPHGESRVGDPAANRSVRIDDLAMPDADPADNCAYGVAELVSRRYGRDVRIETAVTATGVPARSLFEAVGSRADFATYAEVSERLVQLGPGSSAVLTSRWAGVRQGGHAYLAVNDGGEIYLVDQRTGQRSGWPPHWGQTAVDRTAVGYLDEHGNAVAPLRDRPSQLADASAVGDVRGLRDDPDFVRRQQEYRAQDQSTRTVDTRYADPIGDLIDNPDPLRARQLADDLSGRYGPYRVEFEVEVNGDQIALDGMILHGTKEIGSIDRVIYRDEYGKLVVHNGMLAITDAQQRGQGFSKALTAELERFYVRSGVDHIELTSDWQGSNAWARRGFTWGTDIRHLQAALDQIKLSAERLRERVGEDAAGALDEVLARLEVDHPRLPEPVDLAMLATDEVPNLGRLLLENTSIDMVKYLPAPPVDPLVRLGLPDHEPATLSEGQAITAFADGELRLRALNEQLERDGVDVEDRARQLADARNALRSWAYGLMTNQVAAHWLAANTSNPAFEDLVARNAERGLTGDAIYEAIIESSTHSHLAPGSLTDIEAGAVYSQFELGLRALNEQMIRDGATIEDRARQLAGLRRSLRAWTRELMENRPAAEWLSANESDPSFEDLVARYERKGLSGEAVYQAIIDGATHSHYAAGTLSDEETRTVYTTYELRMRELRDQLLRDGVGAEERARTMYGMRATIRSWTRSLMENRELADWLNANEPNPTFDELVERNRAKGRVGDEIYEAIVASSTRSRGSVNADLGIDPDNPPALPPMRGPADLPLQGNEEDSP</sequence>
<evidence type="ECO:0000256" key="2">
    <source>
        <dbReference type="SAM" id="MobiDB-lite"/>
    </source>
</evidence>
<reference evidence="6 7" key="1">
    <citation type="submission" date="2018-12" db="EMBL/GenBank/DDBJ databases">
        <title>Draft genome sequences of Mycolicibacterium peregrinum isolated from a pig with lymphadenitis and from soil on the same Japanese pig farm.</title>
        <authorList>
            <person name="Komatsu T."/>
            <person name="Ohya K."/>
            <person name="Sawai K."/>
            <person name="Odoi J.O."/>
            <person name="Otsu K."/>
            <person name="Ota A."/>
            <person name="Ito T."/>
            <person name="Kawai M."/>
            <person name="Maruyama F."/>
        </authorList>
    </citation>
    <scope>NUCLEOTIDE SEQUENCE [LARGE SCALE GENOMIC DNA]</scope>
    <source>
        <strain evidence="6 7">138</strain>
    </source>
</reference>
<accession>A0A4Z0HHX5</accession>
<evidence type="ECO:0000259" key="3">
    <source>
        <dbReference type="Pfam" id="PF06259"/>
    </source>
</evidence>
<feature type="compositionally biased region" description="Low complexity" evidence="2">
    <location>
        <begin position="574"/>
        <end position="592"/>
    </location>
</feature>
<proteinExistence type="predicted"/>
<feature type="domain" description="DUF1023" evidence="3">
    <location>
        <begin position="941"/>
        <end position="1112"/>
    </location>
</feature>
<dbReference type="Proteomes" id="UP000297792">
    <property type="component" value="Unassembled WGS sequence"/>
</dbReference>
<feature type="domain" description="DUF1023" evidence="3">
    <location>
        <begin position="2521"/>
        <end position="2692"/>
    </location>
</feature>
<feature type="region of interest" description="Disordered" evidence="2">
    <location>
        <begin position="2942"/>
        <end position="2973"/>
    </location>
</feature>
<feature type="compositionally biased region" description="Basic and acidic residues" evidence="2">
    <location>
        <begin position="417"/>
        <end position="437"/>
    </location>
</feature>
<evidence type="ECO:0000313" key="7">
    <source>
        <dbReference type="Proteomes" id="UP000297792"/>
    </source>
</evidence>
<dbReference type="RefSeq" id="WP_135362334.1">
    <property type="nucleotide sequence ID" value="NZ_RWJZ01000029.1"/>
</dbReference>
<feature type="region of interest" description="Disordered" evidence="2">
    <location>
        <begin position="289"/>
        <end position="627"/>
    </location>
</feature>
<feature type="compositionally biased region" description="Polar residues" evidence="2">
    <location>
        <begin position="4111"/>
        <end position="4120"/>
    </location>
</feature>
<organism evidence="6 7">
    <name type="scientific">Mycolicibacterium peregrinum</name>
    <name type="common">Mycobacterium peregrinum</name>
    <dbReference type="NCBI Taxonomy" id="43304"/>
    <lineage>
        <taxon>Bacteria</taxon>
        <taxon>Bacillati</taxon>
        <taxon>Actinomycetota</taxon>
        <taxon>Actinomycetes</taxon>
        <taxon>Mycobacteriales</taxon>
        <taxon>Mycobacteriaceae</taxon>
        <taxon>Mycolicibacterium</taxon>
    </lineage>
</organism>
<feature type="compositionally biased region" description="Pro residues" evidence="2">
    <location>
        <begin position="512"/>
        <end position="523"/>
    </location>
</feature>
<evidence type="ECO:0000259" key="5">
    <source>
        <dbReference type="Pfam" id="PF25547"/>
    </source>
</evidence>
<protein>
    <submittedName>
        <fullName evidence="6">Uncharacterized protein</fullName>
    </submittedName>
</protein>
<gene>
    <name evidence="6" type="ORF">EJD98_30405</name>
</gene>
<dbReference type="Pfam" id="PF25547">
    <property type="entry name" value="WXG100_2"/>
    <property type="match status" value="1"/>
</dbReference>
<feature type="region of interest" description="Disordered" evidence="2">
    <location>
        <begin position="5631"/>
        <end position="5672"/>
    </location>
</feature>
<feature type="domain" description="DUF1023" evidence="3">
    <location>
        <begin position="1906"/>
        <end position="2075"/>
    </location>
</feature>
<feature type="domain" description="Tox-PL" evidence="4">
    <location>
        <begin position="4961"/>
        <end position="5019"/>
    </location>
</feature>
<dbReference type="EMBL" id="RWKA01000028">
    <property type="protein sequence ID" value="TGB36074.1"/>
    <property type="molecule type" value="Genomic_DNA"/>
</dbReference>
<evidence type="ECO:0000256" key="1">
    <source>
        <dbReference type="SAM" id="Coils"/>
    </source>
</evidence>
<feature type="region of interest" description="Disordered" evidence="2">
    <location>
        <begin position="772"/>
        <end position="791"/>
    </location>
</feature>